<dbReference type="FunFam" id="2.160.10.10:FF:000007">
    <property type="entry name" value="Serine acetyltransferase"/>
    <property type="match status" value="1"/>
</dbReference>
<dbReference type="InterPro" id="IPR018357">
    <property type="entry name" value="Hexapep_transf_CS"/>
</dbReference>
<evidence type="ECO:0000256" key="11">
    <source>
        <dbReference type="PIRNR" id="PIRNR000441"/>
    </source>
</evidence>
<dbReference type="Gene3D" id="1.10.3130.10">
    <property type="entry name" value="serine acetyltransferase, domain 1"/>
    <property type="match status" value="1"/>
</dbReference>
<dbReference type="PATRIC" id="fig|1590.144.peg.226"/>
<dbReference type="Proteomes" id="UP000076882">
    <property type="component" value="Unassembled WGS sequence"/>
</dbReference>
<keyword evidence="6 11" id="KW-0808">Transferase</keyword>
<dbReference type="InterPro" id="IPR053376">
    <property type="entry name" value="Serine_acetyltransferase"/>
</dbReference>
<keyword evidence="8" id="KW-0198">Cysteine biosynthesis</keyword>
<sequence>MFQTARAILNRDPAAINLRTVMLTYPGIHALAWYRVAHYFETHRLPLLAALLSQHAARRTGILIHPAAQIGHRVFFDHGIGTVIGATAVIEDDVTILHGVTLGARKTEQAGRRHPYVCRGAFIGAHAQLLGSITIGANSKIGAGAIVLDSVPAHVTAVGNPAHLVATQLHAYHEATSNQA</sequence>
<dbReference type="EC" id="2.3.1.30" evidence="3 11"/>
<accession>A0A165RPY8</accession>
<name>A0A165RPY8_LACPN</name>
<dbReference type="GO" id="GO:0006535">
    <property type="term" value="P:cysteine biosynthetic process from serine"/>
    <property type="evidence" value="ECO:0007669"/>
    <property type="project" value="InterPro"/>
</dbReference>
<dbReference type="PIRSF" id="PIRSF000441">
    <property type="entry name" value="CysE"/>
    <property type="match status" value="1"/>
</dbReference>
<dbReference type="RefSeq" id="WP_044428845.1">
    <property type="nucleotide sequence ID" value="NZ_CP010528.1"/>
</dbReference>
<proteinExistence type="inferred from homology"/>
<evidence type="ECO:0000256" key="6">
    <source>
        <dbReference type="ARBA" id="ARBA00022679"/>
    </source>
</evidence>
<dbReference type="SUPFAM" id="SSF51161">
    <property type="entry name" value="Trimeric LpxA-like enzymes"/>
    <property type="match status" value="1"/>
</dbReference>
<dbReference type="KEGG" id="lpb:SH83_01070"/>
<dbReference type="NCBIfam" id="NF041874">
    <property type="entry name" value="EPS_EpsC"/>
    <property type="match status" value="1"/>
</dbReference>
<evidence type="ECO:0000313" key="13">
    <source>
        <dbReference type="Proteomes" id="UP000076882"/>
    </source>
</evidence>
<dbReference type="AlphaFoldDB" id="A0A165RPY8"/>
<evidence type="ECO:0000256" key="8">
    <source>
        <dbReference type="ARBA" id="ARBA00023192"/>
    </source>
</evidence>
<evidence type="ECO:0000256" key="10">
    <source>
        <dbReference type="ARBA" id="ARBA00049486"/>
    </source>
</evidence>
<evidence type="ECO:0000256" key="2">
    <source>
        <dbReference type="ARBA" id="ARBA00007274"/>
    </source>
</evidence>
<protein>
    <recommendedName>
        <fullName evidence="4 11">Serine acetyltransferase</fullName>
        <ecNumber evidence="3 11">2.3.1.30</ecNumber>
    </recommendedName>
</protein>
<dbReference type="PROSITE" id="PS00101">
    <property type="entry name" value="HEXAPEP_TRANSFERASES"/>
    <property type="match status" value="1"/>
</dbReference>
<dbReference type="GO" id="GO:0005737">
    <property type="term" value="C:cytoplasm"/>
    <property type="evidence" value="ECO:0007669"/>
    <property type="project" value="InterPro"/>
</dbReference>
<organism evidence="12 13">
    <name type="scientific">Lactiplantibacillus plantarum</name>
    <name type="common">Lactobacillus plantarum</name>
    <dbReference type="NCBI Taxonomy" id="1590"/>
    <lineage>
        <taxon>Bacteria</taxon>
        <taxon>Bacillati</taxon>
        <taxon>Bacillota</taxon>
        <taxon>Bacilli</taxon>
        <taxon>Lactobacillales</taxon>
        <taxon>Lactobacillaceae</taxon>
        <taxon>Lactiplantibacillus</taxon>
    </lineage>
</organism>
<dbReference type="CDD" id="cd03354">
    <property type="entry name" value="LbH_SAT"/>
    <property type="match status" value="1"/>
</dbReference>
<comment type="similarity">
    <text evidence="2 11">Belongs to the transferase hexapeptide repeat family.</text>
</comment>
<dbReference type="PANTHER" id="PTHR42811">
    <property type="entry name" value="SERINE ACETYLTRANSFERASE"/>
    <property type="match status" value="1"/>
</dbReference>
<dbReference type="Pfam" id="PF00132">
    <property type="entry name" value="Hexapep"/>
    <property type="match status" value="1"/>
</dbReference>
<keyword evidence="9 11" id="KW-0012">Acyltransferase</keyword>
<evidence type="ECO:0000256" key="3">
    <source>
        <dbReference type="ARBA" id="ARBA00013266"/>
    </source>
</evidence>
<comment type="pathway">
    <text evidence="1">Amino-acid biosynthesis; L-cysteine biosynthesis; L-cysteine from L-serine: step 1/2.</text>
</comment>
<gene>
    <name evidence="12" type="ORF">Lp19_1790</name>
</gene>
<evidence type="ECO:0000256" key="9">
    <source>
        <dbReference type="ARBA" id="ARBA00023315"/>
    </source>
</evidence>
<evidence type="ECO:0000256" key="4">
    <source>
        <dbReference type="ARBA" id="ARBA00018522"/>
    </source>
</evidence>
<dbReference type="InterPro" id="IPR045304">
    <property type="entry name" value="LbH_SAT"/>
</dbReference>
<reference evidence="12 13" key="1">
    <citation type="submission" date="2016-03" db="EMBL/GenBank/DDBJ databases">
        <title>Comparative genomics of 54 Lactobacillus plantarum strains reveals genomic uncoupling from niche constraints.</title>
        <authorList>
            <person name="Martino M.E."/>
        </authorList>
    </citation>
    <scope>NUCLEOTIDE SEQUENCE [LARGE SCALE GENOMIC DNA]</scope>
    <source>
        <strain evidence="12 13">19.1</strain>
    </source>
</reference>
<evidence type="ECO:0000256" key="1">
    <source>
        <dbReference type="ARBA" id="ARBA00004876"/>
    </source>
</evidence>
<evidence type="ECO:0000256" key="7">
    <source>
        <dbReference type="ARBA" id="ARBA00022737"/>
    </source>
</evidence>
<dbReference type="InterPro" id="IPR042122">
    <property type="entry name" value="Ser_AcTrfase_N_sf"/>
</dbReference>
<dbReference type="UniPathway" id="UPA00136">
    <property type="reaction ID" value="UER00199"/>
</dbReference>
<keyword evidence="7" id="KW-0677">Repeat</keyword>
<keyword evidence="5" id="KW-0028">Amino-acid biosynthesis</keyword>
<dbReference type="InterPro" id="IPR001451">
    <property type="entry name" value="Hexapep"/>
</dbReference>
<evidence type="ECO:0000256" key="5">
    <source>
        <dbReference type="ARBA" id="ARBA00022605"/>
    </source>
</evidence>
<comment type="caution">
    <text evidence="12">The sequence shown here is derived from an EMBL/GenBank/DDBJ whole genome shotgun (WGS) entry which is preliminary data.</text>
</comment>
<dbReference type="InterPro" id="IPR005881">
    <property type="entry name" value="Ser_O-AcTrfase"/>
</dbReference>
<evidence type="ECO:0000313" key="12">
    <source>
        <dbReference type="EMBL" id="KZU95001.1"/>
    </source>
</evidence>
<dbReference type="GO" id="GO:0009001">
    <property type="term" value="F:serine O-acetyltransferase activity"/>
    <property type="evidence" value="ECO:0007669"/>
    <property type="project" value="UniProtKB-EC"/>
</dbReference>
<comment type="catalytic activity">
    <reaction evidence="10 11">
        <text>L-serine + acetyl-CoA = O-acetyl-L-serine + CoA</text>
        <dbReference type="Rhea" id="RHEA:24560"/>
        <dbReference type="ChEBI" id="CHEBI:33384"/>
        <dbReference type="ChEBI" id="CHEBI:57287"/>
        <dbReference type="ChEBI" id="CHEBI:57288"/>
        <dbReference type="ChEBI" id="CHEBI:58340"/>
        <dbReference type="EC" id="2.3.1.30"/>
    </reaction>
</comment>
<dbReference type="InterPro" id="IPR011004">
    <property type="entry name" value="Trimer_LpxA-like_sf"/>
</dbReference>
<dbReference type="EMBL" id="LUXM01000028">
    <property type="protein sequence ID" value="KZU95001.1"/>
    <property type="molecule type" value="Genomic_DNA"/>
</dbReference>
<dbReference type="Gene3D" id="2.160.10.10">
    <property type="entry name" value="Hexapeptide repeat proteins"/>
    <property type="match status" value="1"/>
</dbReference>